<accession>I1H658</accession>
<protein>
    <submittedName>
        <fullName evidence="2 3">Uncharacterized protein</fullName>
    </submittedName>
</protein>
<evidence type="ECO:0000313" key="2">
    <source>
        <dbReference type="EMBL" id="KQK21975.1"/>
    </source>
</evidence>
<dbReference type="EnsemblPlants" id="KQK21975">
    <property type="protein sequence ID" value="KQK21975"/>
    <property type="gene ID" value="BRADI_1g64300v3"/>
</dbReference>
<dbReference type="Proteomes" id="UP000008810">
    <property type="component" value="Chromosome 1"/>
</dbReference>
<dbReference type="GeneID" id="100828931"/>
<organism evidence="3">
    <name type="scientific">Brachypodium distachyon</name>
    <name type="common">Purple false brome</name>
    <name type="synonym">Trachynia distachya</name>
    <dbReference type="NCBI Taxonomy" id="15368"/>
    <lineage>
        <taxon>Eukaryota</taxon>
        <taxon>Viridiplantae</taxon>
        <taxon>Streptophyta</taxon>
        <taxon>Embryophyta</taxon>
        <taxon>Tracheophyta</taxon>
        <taxon>Spermatophyta</taxon>
        <taxon>Magnoliopsida</taxon>
        <taxon>Liliopsida</taxon>
        <taxon>Poales</taxon>
        <taxon>Poaceae</taxon>
        <taxon>BOP clade</taxon>
        <taxon>Pooideae</taxon>
        <taxon>Stipodae</taxon>
        <taxon>Brachypodieae</taxon>
        <taxon>Brachypodium</taxon>
    </lineage>
</organism>
<dbReference type="eggNOG" id="ENOG502RY48">
    <property type="taxonomic scope" value="Eukaryota"/>
</dbReference>
<keyword evidence="4" id="KW-1185">Reference proteome</keyword>
<dbReference type="Gramene" id="KQK21975">
    <property type="protein sequence ID" value="KQK21975"/>
    <property type="gene ID" value="BRADI_1g64300v3"/>
</dbReference>
<name>I1H658_BRADI</name>
<evidence type="ECO:0000313" key="3">
    <source>
        <dbReference type="EnsemblPlants" id="KQK21975"/>
    </source>
</evidence>
<reference evidence="2 3" key="1">
    <citation type="journal article" date="2010" name="Nature">
        <title>Genome sequencing and analysis of the model grass Brachypodium distachyon.</title>
        <authorList>
            <consortium name="International Brachypodium Initiative"/>
        </authorList>
    </citation>
    <scope>NUCLEOTIDE SEQUENCE [LARGE SCALE GENOMIC DNA]</scope>
    <source>
        <strain evidence="2">Bd21</strain>
        <strain evidence="3">cv. Bd21</strain>
    </source>
</reference>
<dbReference type="AlphaFoldDB" id="I1H658"/>
<dbReference type="HOGENOM" id="CLU_020188_0_4_1"/>
<dbReference type="STRING" id="15368.I1H658"/>
<dbReference type="KEGG" id="bdi:100828931"/>
<dbReference type="RefSeq" id="XP_003558065.1">
    <property type="nucleotide sequence ID" value="XM_003558017.4"/>
</dbReference>
<dbReference type="InterPro" id="IPR004158">
    <property type="entry name" value="DUF247_pln"/>
</dbReference>
<dbReference type="Pfam" id="PF03140">
    <property type="entry name" value="DUF247"/>
    <property type="match status" value="1"/>
</dbReference>
<dbReference type="OMA" id="IWKQPAI"/>
<feature type="region of interest" description="Disordered" evidence="1">
    <location>
        <begin position="258"/>
        <end position="302"/>
    </location>
</feature>
<dbReference type="EMBL" id="CM000880">
    <property type="protein sequence ID" value="KQK21975.1"/>
    <property type="molecule type" value="Genomic_DNA"/>
</dbReference>
<dbReference type="PANTHER" id="PTHR31170:SF18">
    <property type="entry name" value="(WILD MALAYSIAN BANANA) HYPOTHETICAL PROTEIN"/>
    <property type="match status" value="1"/>
</dbReference>
<evidence type="ECO:0000313" key="4">
    <source>
        <dbReference type="Proteomes" id="UP000008810"/>
    </source>
</evidence>
<reference evidence="2" key="2">
    <citation type="submission" date="2017-06" db="EMBL/GenBank/DDBJ databases">
        <title>WGS assembly of Brachypodium distachyon.</title>
        <authorList>
            <consortium name="The International Brachypodium Initiative"/>
            <person name="Lucas S."/>
            <person name="Harmon-Smith M."/>
            <person name="Lail K."/>
            <person name="Tice H."/>
            <person name="Grimwood J."/>
            <person name="Bruce D."/>
            <person name="Barry K."/>
            <person name="Shu S."/>
            <person name="Lindquist E."/>
            <person name="Wang M."/>
            <person name="Pitluck S."/>
            <person name="Vogel J.P."/>
            <person name="Garvin D.F."/>
            <person name="Mockler T.C."/>
            <person name="Schmutz J."/>
            <person name="Rokhsar D."/>
            <person name="Bevan M.W."/>
        </authorList>
    </citation>
    <scope>NUCLEOTIDE SEQUENCE</scope>
    <source>
        <strain evidence="2">Bd21</strain>
    </source>
</reference>
<dbReference type="PANTHER" id="PTHR31170">
    <property type="entry name" value="BNAC04G53230D PROTEIN"/>
    <property type="match status" value="1"/>
</dbReference>
<dbReference type="OrthoDB" id="785554at2759"/>
<gene>
    <name evidence="3" type="primary">LOC100828931</name>
    <name evidence="2" type="ORF">BRADI_1g64300v3</name>
</gene>
<evidence type="ECO:0000256" key="1">
    <source>
        <dbReference type="SAM" id="MobiDB-lite"/>
    </source>
</evidence>
<sequence>MEDDDDTRSSGGAFFRDTLVEAMQRRVDAVPSDPEDPYTIFRLPAAVRELHRDLYEPKVVSVGPYYHHRARAGAGLGAAQQHKWRLLRDFLSRSGQRHKNDDDDDKGAGISALGAYVRAARALEAEARRCYAEAFDEALGPDDFAELLVLDGCFLLEFFLRKGEGQLAGAPGGAKWAWQHMYRDVLLLDNQIPFFVIEKLHGIAFPTEDGGTDRDALVDIFCKAFAGDLPSSRPIRPRSGKTIHHLLHLHYECNVRNPATDTADKSSRNGNGSNAEASLAVWKQQPSPVPSSRSSSTDVGAMNGQRLTTTSMVPQASKMEEAGVTFKRKAAPRDMFDVSFRYGVLHVPAFVLDEASKVLLANLVAFEQGGGRAARQLEGGNLVTGFVALLGSLVGAPRDVEVLRRCGVMHCMVAHDDAVRYFAHVVQYATMDYDRHLLACLFRDIREHCHWNR</sequence>
<reference evidence="3" key="3">
    <citation type="submission" date="2018-08" db="UniProtKB">
        <authorList>
            <consortium name="EnsemblPlants"/>
        </authorList>
    </citation>
    <scope>IDENTIFICATION</scope>
    <source>
        <strain evidence="3">cv. Bd21</strain>
    </source>
</reference>
<proteinExistence type="predicted"/>